<evidence type="ECO:0000313" key="2">
    <source>
        <dbReference type="Proteomes" id="UP000282674"/>
    </source>
</evidence>
<dbReference type="RefSeq" id="WP_122193489.1">
    <property type="nucleotide sequence ID" value="NZ_JBHSKC010000005.1"/>
</dbReference>
<comment type="caution">
    <text evidence="1">The sequence shown here is derived from an EMBL/GenBank/DDBJ whole genome shotgun (WGS) entry which is preliminary data.</text>
</comment>
<sequence>MSVRHGYVADWRGEEYEASPDGDDVRLYRARPADGFEEVTAERYVRVVPVGEVTRLAYVSTRCTWRGEPFAVLGEHDDWLRVEYAGGRAAVAERLGLESFDRGVYQAWAPRGEVTGLVEKAV</sequence>
<gene>
    <name evidence="1" type="ORF">EBO15_07005</name>
</gene>
<evidence type="ECO:0000313" key="1">
    <source>
        <dbReference type="EMBL" id="RMI46309.1"/>
    </source>
</evidence>
<accession>A0A3M2MA07</accession>
<organism evidence="1 2">
    <name type="scientific">Actinomadura harenae</name>
    <dbReference type="NCBI Taxonomy" id="2483351"/>
    <lineage>
        <taxon>Bacteria</taxon>
        <taxon>Bacillati</taxon>
        <taxon>Actinomycetota</taxon>
        <taxon>Actinomycetes</taxon>
        <taxon>Streptosporangiales</taxon>
        <taxon>Thermomonosporaceae</taxon>
        <taxon>Actinomadura</taxon>
    </lineage>
</organism>
<protein>
    <submittedName>
        <fullName evidence="1">Uncharacterized protein</fullName>
    </submittedName>
</protein>
<reference evidence="1 2" key="1">
    <citation type="submission" date="2018-10" db="EMBL/GenBank/DDBJ databases">
        <title>Isolation from soil.</title>
        <authorList>
            <person name="Hu J."/>
        </authorList>
    </citation>
    <scope>NUCLEOTIDE SEQUENCE [LARGE SCALE GENOMIC DNA]</scope>
    <source>
        <strain evidence="1 2">NEAU-Ht49</strain>
    </source>
</reference>
<name>A0A3M2MA07_9ACTN</name>
<dbReference type="Proteomes" id="UP000282674">
    <property type="component" value="Unassembled WGS sequence"/>
</dbReference>
<dbReference type="AlphaFoldDB" id="A0A3M2MA07"/>
<dbReference type="EMBL" id="RFFG01000009">
    <property type="protein sequence ID" value="RMI46309.1"/>
    <property type="molecule type" value="Genomic_DNA"/>
</dbReference>
<dbReference type="OrthoDB" id="4640847at2"/>
<proteinExistence type="predicted"/>
<keyword evidence="2" id="KW-1185">Reference proteome</keyword>